<reference evidence="4" key="1">
    <citation type="submission" date="2023-07" db="EMBL/GenBank/DDBJ databases">
        <authorList>
            <person name="Deng Y."/>
            <person name="Zhang Y.-Q."/>
        </authorList>
    </citation>
    <scope>NUCLEOTIDE SEQUENCE [LARGE SCALE GENOMIC DNA]</scope>
    <source>
        <strain evidence="4">CPCC 205710</strain>
    </source>
</reference>
<evidence type="ECO:0000256" key="2">
    <source>
        <dbReference type="SAM" id="SignalP"/>
    </source>
</evidence>
<dbReference type="Proteomes" id="UP001206639">
    <property type="component" value="Unassembled WGS sequence"/>
</dbReference>
<protein>
    <recommendedName>
        <fullName evidence="5">Secreted protein</fullName>
    </recommendedName>
</protein>
<keyword evidence="4" id="KW-1185">Reference proteome</keyword>
<feature type="region of interest" description="Disordered" evidence="1">
    <location>
        <begin position="99"/>
        <end position="137"/>
    </location>
</feature>
<proteinExistence type="predicted"/>
<gene>
    <name evidence="3" type="ORF">N4S67_04375</name>
</gene>
<dbReference type="RefSeq" id="WP_260991680.1">
    <property type="nucleotide sequence ID" value="NZ_JAODWD010000001.1"/>
</dbReference>
<feature type="compositionally biased region" description="Acidic residues" evidence="1">
    <location>
        <begin position="118"/>
        <end position="137"/>
    </location>
</feature>
<sequence length="137" mass="14095">MKKRLLVTAGSLVAAAVALFGAGTATAAPDVVGDTYSDAAEAIEEDGGTAVVATRVGDQLEQDECIVVNAWDSAFLRIDSSEEQVSLALNCAGPFATATNPGASVQNPLGREAKAAAEEEAEEQEQQELEEAATPDE</sequence>
<name>A0ABT2M5V8_9MYCO</name>
<comment type="caution">
    <text evidence="3">The sequence shown here is derived from an EMBL/GenBank/DDBJ whole genome shotgun (WGS) entry which is preliminary data.</text>
</comment>
<evidence type="ECO:0008006" key="5">
    <source>
        <dbReference type="Google" id="ProtNLM"/>
    </source>
</evidence>
<dbReference type="EMBL" id="JAODWD010000001">
    <property type="protein sequence ID" value="MCT7657652.1"/>
    <property type="molecule type" value="Genomic_DNA"/>
</dbReference>
<keyword evidence="2" id="KW-0732">Signal</keyword>
<evidence type="ECO:0000256" key="1">
    <source>
        <dbReference type="SAM" id="MobiDB-lite"/>
    </source>
</evidence>
<evidence type="ECO:0000313" key="3">
    <source>
        <dbReference type="EMBL" id="MCT7657652.1"/>
    </source>
</evidence>
<feature type="chain" id="PRO_5046703315" description="Secreted protein" evidence="2">
    <location>
        <begin position="28"/>
        <end position="137"/>
    </location>
</feature>
<feature type="signal peptide" evidence="2">
    <location>
        <begin position="1"/>
        <end position="27"/>
    </location>
</feature>
<organism evidence="3 4">
    <name type="scientific">Mycobacterium deserti</name>
    <dbReference type="NCBI Taxonomy" id="2978347"/>
    <lineage>
        <taxon>Bacteria</taxon>
        <taxon>Bacillati</taxon>
        <taxon>Actinomycetota</taxon>
        <taxon>Actinomycetes</taxon>
        <taxon>Mycobacteriales</taxon>
        <taxon>Mycobacteriaceae</taxon>
        <taxon>Mycobacterium</taxon>
    </lineage>
</organism>
<accession>A0ABT2M5V8</accession>
<evidence type="ECO:0000313" key="4">
    <source>
        <dbReference type="Proteomes" id="UP001206639"/>
    </source>
</evidence>